<feature type="region of interest" description="Disordered" evidence="3">
    <location>
        <begin position="452"/>
        <end position="476"/>
    </location>
</feature>
<keyword evidence="4" id="KW-0812">Transmembrane</keyword>
<name>A0AAV5QW78_9ASCO</name>
<evidence type="ECO:0000256" key="1">
    <source>
        <dbReference type="ARBA" id="ARBA00006484"/>
    </source>
</evidence>
<keyword evidence="6" id="KW-1185">Reference proteome</keyword>
<dbReference type="GeneID" id="90077037"/>
<gene>
    <name evidence="5" type="ORF">DASC09_063880</name>
</gene>
<keyword evidence="2" id="KW-0560">Oxidoreductase</keyword>
<dbReference type="SUPFAM" id="SSF51735">
    <property type="entry name" value="NAD(P)-binding Rossmann-fold domains"/>
    <property type="match status" value="1"/>
</dbReference>
<dbReference type="PANTHER" id="PTHR24320">
    <property type="entry name" value="RETINOL DEHYDROGENASE"/>
    <property type="match status" value="1"/>
</dbReference>
<evidence type="ECO:0000313" key="5">
    <source>
        <dbReference type="EMBL" id="GMM39049.1"/>
    </source>
</evidence>
<dbReference type="Gene3D" id="3.40.50.720">
    <property type="entry name" value="NAD(P)-binding Rossmann-like Domain"/>
    <property type="match status" value="1"/>
</dbReference>
<dbReference type="Proteomes" id="UP001360560">
    <property type="component" value="Unassembled WGS sequence"/>
</dbReference>
<reference evidence="5 6" key="1">
    <citation type="journal article" date="2023" name="Elife">
        <title>Identification of key yeast species and microbe-microbe interactions impacting larval growth of Drosophila in the wild.</title>
        <authorList>
            <person name="Mure A."/>
            <person name="Sugiura Y."/>
            <person name="Maeda R."/>
            <person name="Honda K."/>
            <person name="Sakurai N."/>
            <person name="Takahashi Y."/>
            <person name="Watada M."/>
            <person name="Katoh T."/>
            <person name="Gotoh A."/>
            <person name="Gotoh Y."/>
            <person name="Taniguchi I."/>
            <person name="Nakamura K."/>
            <person name="Hayashi T."/>
            <person name="Katayama T."/>
            <person name="Uemura T."/>
            <person name="Hattori Y."/>
        </authorList>
    </citation>
    <scope>NUCLEOTIDE SEQUENCE [LARGE SCALE GENOMIC DNA]</scope>
    <source>
        <strain evidence="5 6">SC-9</strain>
    </source>
</reference>
<accession>A0AAV5QW78</accession>
<feature type="transmembrane region" description="Helical" evidence="4">
    <location>
        <begin position="277"/>
        <end position="300"/>
    </location>
</feature>
<feature type="region of interest" description="Disordered" evidence="3">
    <location>
        <begin position="362"/>
        <end position="416"/>
    </location>
</feature>
<feature type="compositionally biased region" description="Basic and acidic residues" evidence="3">
    <location>
        <begin position="390"/>
        <end position="399"/>
    </location>
</feature>
<dbReference type="InterPro" id="IPR036291">
    <property type="entry name" value="NAD(P)-bd_dom_sf"/>
</dbReference>
<evidence type="ECO:0000313" key="6">
    <source>
        <dbReference type="Proteomes" id="UP001360560"/>
    </source>
</evidence>
<dbReference type="AlphaFoldDB" id="A0AAV5QW78"/>
<evidence type="ECO:0000256" key="3">
    <source>
        <dbReference type="SAM" id="MobiDB-lite"/>
    </source>
</evidence>
<organism evidence="5 6">
    <name type="scientific">Saccharomycopsis crataegensis</name>
    <dbReference type="NCBI Taxonomy" id="43959"/>
    <lineage>
        <taxon>Eukaryota</taxon>
        <taxon>Fungi</taxon>
        <taxon>Dikarya</taxon>
        <taxon>Ascomycota</taxon>
        <taxon>Saccharomycotina</taxon>
        <taxon>Saccharomycetes</taxon>
        <taxon>Saccharomycopsidaceae</taxon>
        <taxon>Saccharomycopsis</taxon>
    </lineage>
</organism>
<dbReference type="PRINTS" id="PR00081">
    <property type="entry name" value="GDHRDH"/>
</dbReference>
<comment type="caution">
    <text evidence="5">The sequence shown here is derived from an EMBL/GenBank/DDBJ whole genome shotgun (WGS) entry which is preliminary data.</text>
</comment>
<dbReference type="PANTHER" id="PTHR24320:SF285">
    <property type="entry name" value="RETINOL DEHYDROGENASE 14"/>
    <property type="match status" value="1"/>
</dbReference>
<feature type="compositionally biased region" description="Polar residues" evidence="3">
    <location>
        <begin position="454"/>
        <end position="466"/>
    </location>
</feature>
<proteinExistence type="inferred from homology"/>
<keyword evidence="4" id="KW-1133">Transmembrane helix</keyword>
<dbReference type="GO" id="GO:0016491">
    <property type="term" value="F:oxidoreductase activity"/>
    <property type="evidence" value="ECO:0007669"/>
    <property type="project" value="UniProtKB-KW"/>
</dbReference>
<dbReference type="InterPro" id="IPR002347">
    <property type="entry name" value="SDR_fam"/>
</dbReference>
<keyword evidence="4" id="KW-0472">Membrane</keyword>
<feature type="compositionally biased region" description="Basic residues" evidence="3">
    <location>
        <begin position="379"/>
        <end position="389"/>
    </location>
</feature>
<evidence type="ECO:0000256" key="4">
    <source>
        <dbReference type="SAM" id="Phobius"/>
    </source>
</evidence>
<comment type="similarity">
    <text evidence="1">Belongs to the short-chain dehydrogenases/reductases (SDR) family.</text>
</comment>
<protein>
    <submittedName>
        <fullName evidence="5">Oxidoreductase</fullName>
    </submittedName>
</protein>
<dbReference type="RefSeq" id="XP_064856044.1">
    <property type="nucleotide sequence ID" value="XM_064999972.1"/>
</dbReference>
<feature type="compositionally biased region" description="Basic and acidic residues" evidence="3">
    <location>
        <begin position="467"/>
        <end position="476"/>
    </location>
</feature>
<evidence type="ECO:0000256" key="2">
    <source>
        <dbReference type="ARBA" id="ARBA00023002"/>
    </source>
</evidence>
<dbReference type="EMBL" id="BTFZ01000020">
    <property type="protein sequence ID" value="GMM39049.1"/>
    <property type="molecule type" value="Genomic_DNA"/>
</dbReference>
<dbReference type="Pfam" id="PF00106">
    <property type="entry name" value="adh_short"/>
    <property type="match status" value="1"/>
</dbReference>
<sequence>MPIPILASALQDGVEVIPGWEYIKNYGPIAVSVFLLKNYFAGSRNTWEMNFHGRVFIVTGGTSGLGASVVDELASKGAQLVLLVKNLHDEWVIDYVEGLREKHGNQLIYAEECDLNSLHSIRMFVSSWLNSRNPRRLDGVVLCAGESLPIGKPRQLSADGVEKQIAINYLANYHLLTLLAPAIRSQPSDRKVKILTTSCLSQVFGNVDLEDLLWEDRKYPSNTPWKVFGTSKLMLSCFVKEYQRRLDTYERSDKTSMSVRANIVNPGMMRSPSTKRFLSLGSIFGLMMYVLLYPILWIFLKSTYQGAQSFFYALSNPELNVRPGGSFIQECSVVQKKTKKELNDEEFQKKLYEETEKLINDIEKRSATRRNQSSTAANKKNKKKGKKQPAKKDEKEPEKPGISLMQTKGDALERELSKMDKTLPLFGDFSGNAPKSKENKYLKALDAKFEAQLASRNQAKTTSTEVTTEKPKSRKI</sequence>